<name>M2NZ87_9PSEU</name>
<evidence type="ECO:0000256" key="1">
    <source>
        <dbReference type="SAM" id="MobiDB-lite"/>
    </source>
</evidence>
<dbReference type="EMBL" id="ANMG01000020">
    <property type="protein sequence ID" value="EMD27949.1"/>
    <property type="molecule type" value="Genomic_DNA"/>
</dbReference>
<feature type="region of interest" description="Disordered" evidence="1">
    <location>
        <begin position="11"/>
        <end position="38"/>
    </location>
</feature>
<organism evidence="2 3">
    <name type="scientific">Amycolatopsis azurea DSM 43854</name>
    <dbReference type="NCBI Taxonomy" id="1238180"/>
    <lineage>
        <taxon>Bacteria</taxon>
        <taxon>Bacillati</taxon>
        <taxon>Actinomycetota</taxon>
        <taxon>Actinomycetes</taxon>
        <taxon>Pseudonocardiales</taxon>
        <taxon>Pseudonocardiaceae</taxon>
        <taxon>Amycolatopsis</taxon>
    </lineage>
</organism>
<sequence length="38" mass="3903">MHVVLTPLAAGTGRSIGPGYLCAHGDRGTRGLSAPRTR</sequence>
<reference evidence="2 3" key="1">
    <citation type="submission" date="2012-10" db="EMBL/GenBank/DDBJ databases">
        <title>Genome assembly of Amycolatopsis azurea DSM 43854.</title>
        <authorList>
            <person name="Khatri I."/>
            <person name="Kaur I."/>
            <person name="Subramanian S."/>
            <person name="Mayilraj S."/>
        </authorList>
    </citation>
    <scope>NUCLEOTIDE SEQUENCE [LARGE SCALE GENOMIC DNA]</scope>
    <source>
        <strain evidence="2 3">DSM 43854</strain>
    </source>
</reference>
<evidence type="ECO:0000313" key="2">
    <source>
        <dbReference type="EMBL" id="EMD27949.1"/>
    </source>
</evidence>
<protein>
    <submittedName>
        <fullName evidence="2">Uncharacterized protein</fullName>
    </submittedName>
</protein>
<gene>
    <name evidence="2" type="ORF">C791_1846</name>
</gene>
<dbReference type="Proteomes" id="UP000014137">
    <property type="component" value="Unassembled WGS sequence"/>
</dbReference>
<proteinExistence type="predicted"/>
<dbReference type="AlphaFoldDB" id="M2NZ87"/>
<dbReference type="PATRIC" id="fig|1238180.3.peg.2446"/>
<accession>M2NZ87</accession>
<comment type="caution">
    <text evidence="2">The sequence shown here is derived from an EMBL/GenBank/DDBJ whole genome shotgun (WGS) entry which is preliminary data.</text>
</comment>
<evidence type="ECO:0000313" key="3">
    <source>
        <dbReference type="Proteomes" id="UP000014137"/>
    </source>
</evidence>